<keyword evidence="2" id="KW-1185">Reference proteome</keyword>
<proteinExistence type="predicted"/>
<dbReference type="EMBL" id="CM047584">
    <property type="protein sequence ID" value="KAI9911537.1"/>
    <property type="molecule type" value="Genomic_DNA"/>
</dbReference>
<protein>
    <submittedName>
        <fullName evidence="1">Uncharacterized protein</fullName>
    </submittedName>
</protein>
<evidence type="ECO:0000313" key="2">
    <source>
        <dbReference type="Proteomes" id="UP001163321"/>
    </source>
</evidence>
<sequence length="148" mass="16684">MKQRLLLTLAQFKSSTGHEVASQKFASNDIAEQLLRGQELVDLLWKIRPRISVDDARRTLQVSNKQASLRLSVDDESPSRSSQVRCSGEQEWHLLRLPVDPQVKIGGIDYRKVEVKRSAEAPIIITCTGVNREEEEAEVTANSSFKPQ</sequence>
<accession>A0ACC0VZ37</accession>
<comment type="caution">
    <text evidence="1">The sequence shown here is derived from an EMBL/GenBank/DDBJ whole genome shotgun (WGS) entry which is preliminary data.</text>
</comment>
<name>A0ACC0VZ37_9STRA</name>
<gene>
    <name evidence="1" type="ORF">PsorP6_009174</name>
</gene>
<reference evidence="1 2" key="1">
    <citation type="journal article" date="2022" name="bioRxiv">
        <title>The genome of the oomycete Peronosclerospora sorghi, a cosmopolitan pathogen of maize and sorghum, is inflated with dispersed pseudogenes.</title>
        <authorList>
            <person name="Fletcher K."/>
            <person name="Martin F."/>
            <person name="Isakeit T."/>
            <person name="Cavanaugh K."/>
            <person name="Magill C."/>
            <person name="Michelmore R."/>
        </authorList>
    </citation>
    <scope>NUCLEOTIDE SEQUENCE [LARGE SCALE GENOMIC DNA]</scope>
    <source>
        <strain evidence="1">P6</strain>
    </source>
</reference>
<dbReference type="Proteomes" id="UP001163321">
    <property type="component" value="Chromosome 5"/>
</dbReference>
<organism evidence="1 2">
    <name type="scientific">Peronosclerospora sorghi</name>
    <dbReference type="NCBI Taxonomy" id="230839"/>
    <lineage>
        <taxon>Eukaryota</taxon>
        <taxon>Sar</taxon>
        <taxon>Stramenopiles</taxon>
        <taxon>Oomycota</taxon>
        <taxon>Peronosporomycetes</taxon>
        <taxon>Peronosporales</taxon>
        <taxon>Peronosporaceae</taxon>
        <taxon>Peronosclerospora</taxon>
    </lineage>
</organism>
<evidence type="ECO:0000313" key="1">
    <source>
        <dbReference type="EMBL" id="KAI9911537.1"/>
    </source>
</evidence>